<evidence type="ECO:0000256" key="1">
    <source>
        <dbReference type="SAM" id="Phobius"/>
    </source>
</evidence>
<organism evidence="2 3">
    <name type="scientific">Subdoligranulum variabile</name>
    <dbReference type="NCBI Taxonomy" id="214851"/>
    <lineage>
        <taxon>Bacteria</taxon>
        <taxon>Bacillati</taxon>
        <taxon>Bacillota</taxon>
        <taxon>Clostridia</taxon>
        <taxon>Eubacteriales</taxon>
        <taxon>Oscillospiraceae</taxon>
        <taxon>Subdoligranulum</taxon>
    </lineage>
</organism>
<feature type="transmembrane region" description="Helical" evidence="1">
    <location>
        <begin position="24"/>
        <end position="44"/>
    </location>
</feature>
<reference evidence="2" key="2">
    <citation type="submission" date="2021-09" db="EMBL/GenBank/DDBJ databases">
        <authorList>
            <person name="Gilroy R."/>
        </authorList>
    </citation>
    <scope>NUCLEOTIDE SEQUENCE</scope>
    <source>
        <strain evidence="2">ChiBcec21-2208</strain>
    </source>
</reference>
<dbReference type="Proteomes" id="UP000782880">
    <property type="component" value="Unassembled WGS sequence"/>
</dbReference>
<accession>A0A921IKZ6</accession>
<keyword evidence="1" id="KW-0472">Membrane</keyword>
<evidence type="ECO:0000313" key="3">
    <source>
        <dbReference type="Proteomes" id="UP000782880"/>
    </source>
</evidence>
<evidence type="ECO:0000313" key="2">
    <source>
        <dbReference type="EMBL" id="HJG27900.1"/>
    </source>
</evidence>
<dbReference type="AlphaFoldDB" id="A0A921IKZ6"/>
<dbReference type="EMBL" id="DYVE01000117">
    <property type="protein sequence ID" value="HJG27900.1"/>
    <property type="molecule type" value="Genomic_DNA"/>
</dbReference>
<sequence length="54" mass="5762">MSLHYGYSGGGALVAVAAATRRKAIALIGSLLLVLITCLVWIMTTLSRKEEKIT</sequence>
<protein>
    <submittedName>
        <fullName evidence="2">Uncharacterized protein</fullName>
    </submittedName>
</protein>
<gene>
    <name evidence="2" type="ORF">K8V20_04540</name>
</gene>
<comment type="caution">
    <text evidence="2">The sequence shown here is derived from an EMBL/GenBank/DDBJ whole genome shotgun (WGS) entry which is preliminary data.</text>
</comment>
<proteinExistence type="predicted"/>
<keyword evidence="1" id="KW-1133">Transmembrane helix</keyword>
<name>A0A921IKZ6_9FIRM</name>
<reference evidence="2" key="1">
    <citation type="journal article" date="2021" name="PeerJ">
        <title>Extensive microbial diversity within the chicken gut microbiome revealed by metagenomics and culture.</title>
        <authorList>
            <person name="Gilroy R."/>
            <person name="Ravi A."/>
            <person name="Getino M."/>
            <person name="Pursley I."/>
            <person name="Horton D.L."/>
            <person name="Alikhan N.F."/>
            <person name="Baker D."/>
            <person name="Gharbi K."/>
            <person name="Hall N."/>
            <person name="Watson M."/>
            <person name="Adriaenssens E.M."/>
            <person name="Foster-Nyarko E."/>
            <person name="Jarju S."/>
            <person name="Secka A."/>
            <person name="Antonio M."/>
            <person name="Oren A."/>
            <person name="Chaudhuri R.R."/>
            <person name="La Ragione R."/>
            <person name="Hildebrand F."/>
            <person name="Pallen M.J."/>
        </authorList>
    </citation>
    <scope>NUCLEOTIDE SEQUENCE</scope>
    <source>
        <strain evidence="2">ChiBcec21-2208</strain>
    </source>
</reference>
<keyword evidence="1" id="KW-0812">Transmembrane</keyword>